<gene>
    <name evidence="9" type="ORF">CTEN210_12189</name>
</gene>
<evidence type="ECO:0000313" key="10">
    <source>
        <dbReference type="Proteomes" id="UP001054902"/>
    </source>
</evidence>
<dbReference type="GO" id="GO:0005254">
    <property type="term" value="F:chloride channel activity"/>
    <property type="evidence" value="ECO:0007669"/>
    <property type="project" value="InterPro"/>
</dbReference>
<evidence type="ECO:0000256" key="7">
    <source>
        <dbReference type="SAM" id="MobiDB-lite"/>
    </source>
</evidence>
<comment type="caution">
    <text evidence="9">The sequence shown here is derived from an EMBL/GenBank/DDBJ whole genome shotgun (WGS) entry which is preliminary data.</text>
</comment>
<evidence type="ECO:0000256" key="1">
    <source>
        <dbReference type="ARBA" id="ARBA00004141"/>
    </source>
</evidence>
<dbReference type="GO" id="GO:0016020">
    <property type="term" value="C:membrane"/>
    <property type="evidence" value="ECO:0007669"/>
    <property type="project" value="UniProtKB-SubCell"/>
</dbReference>
<dbReference type="PANTHER" id="PTHR33281:SF20">
    <property type="match status" value="1"/>
</dbReference>
<protein>
    <recommendedName>
        <fullName evidence="11">Bestrophin homolog</fullName>
    </recommendedName>
</protein>
<dbReference type="EMBL" id="BLLK01000051">
    <property type="protein sequence ID" value="GFH55713.1"/>
    <property type="molecule type" value="Genomic_DNA"/>
</dbReference>
<keyword evidence="4 8" id="KW-1133">Transmembrane helix</keyword>
<dbReference type="InterPro" id="IPR044669">
    <property type="entry name" value="YneE/VCCN1/2-like"/>
</dbReference>
<sequence length="389" mass="43739">MESRVSYDPSDHFKTITQLHGSVWLKVLPFCLANVVNLYIVSFTKKHILSENTLGISLDDFQSSLSIVIAFLSVTRVTIAFGDYIGHRGAVQSMARACRNLVFHSVAFTRQDMGVRAKQWRLDIARESMALLRLLVTALQFESTGVEARSSAALTSDEKIVMDEYTGDDNERSAYVITMFMQSTISSHPKHLAAKLGDHYVLKLYSFVEDYIKAYNDCYAMLDTGLPFPVIQMTRTMVFLYVATLPWVMYDGVDSDLGFYSAMLYCFFVTYAFVGLEFVSIEMDDPFGDDDNDLNVLSVVEKVFKDIIMCIEDVDGDSNADLLKQYATIVDDIEKSGLQRDNSFSFDTHNGAAATPFLSKATSKRSNLLRKASSRRLPNDSPKNGYQMV</sequence>
<evidence type="ECO:0000313" key="9">
    <source>
        <dbReference type="EMBL" id="GFH55713.1"/>
    </source>
</evidence>
<feature type="transmembrane region" description="Helical" evidence="8">
    <location>
        <begin position="236"/>
        <end position="253"/>
    </location>
</feature>
<keyword evidence="5" id="KW-0406">Ion transport</keyword>
<feature type="transmembrane region" description="Helical" evidence="8">
    <location>
        <begin position="64"/>
        <end position="86"/>
    </location>
</feature>
<dbReference type="Proteomes" id="UP001054902">
    <property type="component" value="Unassembled WGS sequence"/>
</dbReference>
<feature type="transmembrane region" description="Helical" evidence="8">
    <location>
        <begin position="259"/>
        <end position="279"/>
    </location>
</feature>
<evidence type="ECO:0000256" key="3">
    <source>
        <dbReference type="ARBA" id="ARBA00022692"/>
    </source>
</evidence>
<keyword evidence="3 8" id="KW-0812">Transmembrane</keyword>
<dbReference type="PANTHER" id="PTHR33281">
    <property type="entry name" value="UPF0187 PROTEIN YNEE"/>
    <property type="match status" value="1"/>
</dbReference>
<feature type="region of interest" description="Disordered" evidence="7">
    <location>
        <begin position="364"/>
        <end position="389"/>
    </location>
</feature>
<dbReference type="AlphaFoldDB" id="A0AAD3HA94"/>
<feature type="transmembrane region" description="Helical" evidence="8">
    <location>
        <begin position="23"/>
        <end position="44"/>
    </location>
</feature>
<proteinExistence type="predicted"/>
<reference evidence="9 10" key="1">
    <citation type="journal article" date="2021" name="Sci. Rep.">
        <title>The genome of the diatom Chaetoceros tenuissimus carries an ancient integrated fragment of an extant virus.</title>
        <authorList>
            <person name="Hongo Y."/>
            <person name="Kimura K."/>
            <person name="Takaki Y."/>
            <person name="Yoshida Y."/>
            <person name="Baba S."/>
            <person name="Kobayashi G."/>
            <person name="Nagasaki K."/>
            <person name="Hano T."/>
            <person name="Tomaru Y."/>
        </authorList>
    </citation>
    <scope>NUCLEOTIDE SEQUENCE [LARGE SCALE GENOMIC DNA]</scope>
    <source>
        <strain evidence="9 10">NIES-3715</strain>
    </source>
</reference>
<organism evidence="9 10">
    <name type="scientific">Chaetoceros tenuissimus</name>
    <dbReference type="NCBI Taxonomy" id="426638"/>
    <lineage>
        <taxon>Eukaryota</taxon>
        <taxon>Sar</taxon>
        <taxon>Stramenopiles</taxon>
        <taxon>Ochrophyta</taxon>
        <taxon>Bacillariophyta</taxon>
        <taxon>Coscinodiscophyceae</taxon>
        <taxon>Chaetocerotophycidae</taxon>
        <taxon>Chaetocerotales</taxon>
        <taxon>Chaetocerotaceae</taxon>
        <taxon>Chaetoceros</taxon>
    </lineage>
</organism>
<keyword evidence="10" id="KW-1185">Reference proteome</keyword>
<evidence type="ECO:0000256" key="5">
    <source>
        <dbReference type="ARBA" id="ARBA00023065"/>
    </source>
</evidence>
<keyword evidence="6 8" id="KW-0472">Membrane</keyword>
<dbReference type="Pfam" id="PF25539">
    <property type="entry name" value="Bestrophin_2"/>
    <property type="match status" value="1"/>
</dbReference>
<name>A0AAD3HA94_9STRA</name>
<accession>A0AAD3HA94</accession>
<evidence type="ECO:0008006" key="11">
    <source>
        <dbReference type="Google" id="ProtNLM"/>
    </source>
</evidence>
<evidence type="ECO:0000256" key="2">
    <source>
        <dbReference type="ARBA" id="ARBA00022448"/>
    </source>
</evidence>
<keyword evidence="2" id="KW-0813">Transport</keyword>
<evidence type="ECO:0000256" key="4">
    <source>
        <dbReference type="ARBA" id="ARBA00022989"/>
    </source>
</evidence>
<comment type="subcellular location">
    <subcellularLocation>
        <location evidence="1">Membrane</location>
        <topology evidence="1">Multi-pass membrane protein</topology>
    </subcellularLocation>
</comment>
<evidence type="ECO:0000256" key="8">
    <source>
        <dbReference type="SAM" id="Phobius"/>
    </source>
</evidence>
<evidence type="ECO:0000256" key="6">
    <source>
        <dbReference type="ARBA" id="ARBA00023136"/>
    </source>
</evidence>